<dbReference type="AlphaFoldDB" id="A0A919IUH6"/>
<dbReference type="NCBIfam" id="TIGR00199">
    <property type="entry name" value="PncC_domain"/>
    <property type="match status" value="1"/>
</dbReference>
<dbReference type="Proteomes" id="UP000598174">
    <property type="component" value="Unassembled WGS sequence"/>
</dbReference>
<accession>A0A919IUH6</accession>
<dbReference type="RefSeq" id="WP_203815835.1">
    <property type="nucleotide sequence ID" value="NZ_BAAABP010000021.1"/>
</dbReference>
<feature type="domain" description="CinA C-terminal" evidence="1">
    <location>
        <begin position="7"/>
        <end position="155"/>
    </location>
</feature>
<evidence type="ECO:0000313" key="2">
    <source>
        <dbReference type="EMBL" id="GIE09220.1"/>
    </source>
</evidence>
<sequence>MDTSVAAAAAVARLVERHETVATAESLTGGLVAATLVEIPGVSAVFRGGFVVYATELKARLAGVPADLLAERGPVDPDVALALAAGARTRCVADWGLATTGVAGPEPQDGKPVGLVYVAVAGPAGAEVRELKLEGNRAVIRTKSVTAVLSLLSEKLQEVSSAA</sequence>
<dbReference type="InterPro" id="IPR036653">
    <property type="entry name" value="CinA-like_C"/>
</dbReference>
<evidence type="ECO:0000259" key="1">
    <source>
        <dbReference type="Pfam" id="PF02464"/>
    </source>
</evidence>
<name>A0A919IUH6_9ACTN</name>
<comment type="caution">
    <text evidence="2">The sequence shown here is derived from an EMBL/GenBank/DDBJ whole genome shotgun (WGS) entry which is preliminary data.</text>
</comment>
<dbReference type="SUPFAM" id="SSF142433">
    <property type="entry name" value="CinA-like"/>
    <property type="match status" value="1"/>
</dbReference>
<dbReference type="EMBL" id="BOMM01000008">
    <property type="protein sequence ID" value="GIE09220.1"/>
    <property type="molecule type" value="Genomic_DNA"/>
</dbReference>
<gene>
    <name evidence="2" type="ORF">Afe05nite_10600</name>
</gene>
<keyword evidence="3" id="KW-1185">Reference proteome</keyword>
<proteinExistence type="predicted"/>
<dbReference type="InterPro" id="IPR008136">
    <property type="entry name" value="CinA_C"/>
</dbReference>
<dbReference type="Pfam" id="PF02464">
    <property type="entry name" value="CinA"/>
    <property type="match status" value="1"/>
</dbReference>
<reference evidence="2" key="1">
    <citation type="submission" date="2021-01" db="EMBL/GenBank/DDBJ databases">
        <title>Whole genome shotgun sequence of Actinoplanes ferrugineus NBRC 15555.</title>
        <authorList>
            <person name="Komaki H."/>
            <person name="Tamura T."/>
        </authorList>
    </citation>
    <scope>NUCLEOTIDE SEQUENCE</scope>
    <source>
        <strain evidence="2">NBRC 15555</strain>
    </source>
</reference>
<evidence type="ECO:0000313" key="3">
    <source>
        <dbReference type="Proteomes" id="UP000598174"/>
    </source>
</evidence>
<organism evidence="2 3">
    <name type="scientific">Paractinoplanes ferrugineus</name>
    <dbReference type="NCBI Taxonomy" id="113564"/>
    <lineage>
        <taxon>Bacteria</taxon>
        <taxon>Bacillati</taxon>
        <taxon>Actinomycetota</taxon>
        <taxon>Actinomycetes</taxon>
        <taxon>Micromonosporales</taxon>
        <taxon>Micromonosporaceae</taxon>
        <taxon>Paractinoplanes</taxon>
    </lineage>
</organism>
<dbReference type="Gene3D" id="3.90.950.20">
    <property type="entry name" value="CinA-like"/>
    <property type="match status" value="1"/>
</dbReference>
<protein>
    <submittedName>
        <fullName evidence="2">Competence protein</fullName>
    </submittedName>
</protein>